<evidence type="ECO:0000313" key="2">
    <source>
        <dbReference type="Proteomes" id="UP000239203"/>
    </source>
</evidence>
<name>A0A2S6GYZ9_9PSEU</name>
<comment type="caution">
    <text evidence="1">The sequence shown here is derived from an EMBL/GenBank/DDBJ whole genome shotgun (WGS) entry which is preliminary data.</text>
</comment>
<dbReference type="Pfam" id="PF14085">
    <property type="entry name" value="DUF4265"/>
    <property type="match status" value="1"/>
</dbReference>
<dbReference type="EMBL" id="PTIX01000002">
    <property type="protein sequence ID" value="PPK70465.1"/>
    <property type="molecule type" value="Genomic_DNA"/>
</dbReference>
<reference evidence="1 2" key="1">
    <citation type="submission" date="2018-02" db="EMBL/GenBank/DDBJ databases">
        <title>Genomic Encyclopedia of Archaeal and Bacterial Type Strains, Phase II (KMG-II): from individual species to whole genera.</title>
        <authorList>
            <person name="Goeker M."/>
        </authorList>
    </citation>
    <scope>NUCLEOTIDE SEQUENCE [LARGE SCALE GENOMIC DNA]</scope>
    <source>
        <strain evidence="1 2">YU 961-1</strain>
    </source>
</reference>
<dbReference type="InterPro" id="IPR025361">
    <property type="entry name" value="DUF4265"/>
</dbReference>
<sequence length="150" mass="16385">MTNPEPLIKIWFRIAPPEGLEWAESEGLWAAPVDEDTVQIKNVPFHVPGVAYDDVVRIGADQDGVVWAIAPVSSSGRNTITVHPADGDTTAVWAEFKPWGIGGEAGEGTLALDIPSDEHLPEVKAVLTRGTREGRWTYQELCVTERWLAA</sequence>
<proteinExistence type="predicted"/>
<evidence type="ECO:0000313" key="1">
    <source>
        <dbReference type="EMBL" id="PPK70465.1"/>
    </source>
</evidence>
<organism evidence="1 2">
    <name type="scientific">Actinokineospora auranticolor</name>
    <dbReference type="NCBI Taxonomy" id="155976"/>
    <lineage>
        <taxon>Bacteria</taxon>
        <taxon>Bacillati</taxon>
        <taxon>Actinomycetota</taxon>
        <taxon>Actinomycetes</taxon>
        <taxon>Pseudonocardiales</taxon>
        <taxon>Pseudonocardiaceae</taxon>
        <taxon>Actinokineospora</taxon>
    </lineage>
</organism>
<accession>A0A2S6GYZ9</accession>
<gene>
    <name evidence="1" type="ORF">CLV40_102380</name>
</gene>
<dbReference type="Proteomes" id="UP000239203">
    <property type="component" value="Unassembled WGS sequence"/>
</dbReference>
<dbReference type="RefSeq" id="WP_181043337.1">
    <property type="nucleotide sequence ID" value="NZ_CP154825.1"/>
</dbReference>
<dbReference type="AlphaFoldDB" id="A0A2S6GYZ9"/>
<keyword evidence="2" id="KW-1185">Reference proteome</keyword>
<protein>
    <submittedName>
        <fullName evidence="1">Uncharacterized protein DUF4265</fullName>
    </submittedName>
</protein>